<dbReference type="STRING" id="1236220.SAMN04488112_106116"/>
<keyword evidence="1" id="KW-0812">Transmembrane</keyword>
<organism evidence="2 3">
    <name type="scientific">Melghirimyces thermohalophilus</name>
    <dbReference type="NCBI Taxonomy" id="1236220"/>
    <lineage>
        <taxon>Bacteria</taxon>
        <taxon>Bacillati</taxon>
        <taxon>Bacillota</taxon>
        <taxon>Bacilli</taxon>
        <taxon>Bacillales</taxon>
        <taxon>Thermoactinomycetaceae</taxon>
        <taxon>Melghirimyces</taxon>
    </lineage>
</organism>
<keyword evidence="1" id="KW-0472">Membrane</keyword>
<evidence type="ECO:0000313" key="3">
    <source>
        <dbReference type="Proteomes" id="UP000199387"/>
    </source>
</evidence>
<protein>
    <submittedName>
        <fullName evidence="2">Uncharacterized protein</fullName>
    </submittedName>
</protein>
<dbReference type="EMBL" id="FMZA01000006">
    <property type="protein sequence ID" value="SDC33482.1"/>
    <property type="molecule type" value="Genomic_DNA"/>
</dbReference>
<dbReference type="RefSeq" id="WP_091567641.1">
    <property type="nucleotide sequence ID" value="NZ_FMZA01000006.1"/>
</dbReference>
<gene>
    <name evidence="2" type="ORF">SAMN04488112_106116</name>
</gene>
<accession>A0A1G6KQV3</accession>
<evidence type="ECO:0000313" key="2">
    <source>
        <dbReference type="EMBL" id="SDC33482.1"/>
    </source>
</evidence>
<dbReference type="AlphaFoldDB" id="A0A1G6KQV3"/>
<feature type="transmembrane region" description="Helical" evidence="1">
    <location>
        <begin position="7"/>
        <end position="26"/>
    </location>
</feature>
<dbReference type="Proteomes" id="UP000199387">
    <property type="component" value="Unassembled WGS sequence"/>
</dbReference>
<name>A0A1G6KQV3_9BACL</name>
<keyword evidence="1" id="KW-1133">Transmembrane helix</keyword>
<proteinExistence type="predicted"/>
<reference evidence="2 3" key="1">
    <citation type="submission" date="2016-10" db="EMBL/GenBank/DDBJ databases">
        <authorList>
            <person name="de Groot N.N."/>
        </authorList>
    </citation>
    <scope>NUCLEOTIDE SEQUENCE [LARGE SCALE GENOMIC DNA]</scope>
    <source>
        <strain evidence="2 3">DSM 45514</strain>
    </source>
</reference>
<keyword evidence="3" id="KW-1185">Reference proteome</keyword>
<sequence>MYEAKTLWLYGSVILSIPQFFNWLIFEMHPSILVSVVLAVSVGMYFLTSLFDWMDQRKQSRFVSERE</sequence>
<evidence type="ECO:0000256" key="1">
    <source>
        <dbReference type="SAM" id="Phobius"/>
    </source>
</evidence>
<feature type="transmembrane region" description="Helical" evidence="1">
    <location>
        <begin position="32"/>
        <end position="51"/>
    </location>
</feature>